<comment type="caution">
    <text evidence="6">Lacks conserved residue(s) required for the propagation of feature annotation.</text>
</comment>
<evidence type="ECO:0000256" key="6">
    <source>
        <dbReference type="RuleBase" id="RU363077"/>
    </source>
</evidence>
<comment type="similarity">
    <text evidence="2 6">Belongs to the drug/metabolite transporter (DMT) superfamily. Plant drug/metabolite exporter (P-DME) (TC 2.A.7.4) family.</text>
</comment>
<evidence type="ECO:0000256" key="3">
    <source>
        <dbReference type="ARBA" id="ARBA00022692"/>
    </source>
</evidence>
<dbReference type="InterPro" id="IPR030184">
    <property type="entry name" value="WAT1-related"/>
</dbReference>
<keyword evidence="9" id="KW-1185">Reference proteome</keyword>
<comment type="caution">
    <text evidence="8">The sequence shown here is derived from an EMBL/GenBank/DDBJ whole genome shotgun (WGS) entry which is preliminary data.</text>
</comment>
<keyword evidence="5 6" id="KW-0472">Membrane</keyword>
<evidence type="ECO:0000256" key="2">
    <source>
        <dbReference type="ARBA" id="ARBA00007635"/>
    </source>
</evidence>
<dbReference type="PANTHER" id="PTHR31218">
    <property type="entry name" value="WAT1-RELATED PROTEIN"/>
    <property type="match status" value="1"/>
</dbReference>
<evidence type="ECO:0000313" key="9">
    <source>
        <dbReference type="Proteomes" id="UP001162972"/>
    </source>
</evidence>
<name>A0AAD6KUT6_9ROSI</name>
<evidence type="ECO:0000256" key="4">
    <source>
        <dbReference type="ARBA" id="ARBA00022989"/>
    </source>
</evidence>
<evidence type="ECO:0000313" key="8">
    <source>
        <dbReference type="EMBL" id="KAJ6429980.1"/>
    </source>
</evidence>
<feature type="transmembrane region" description="Helical" evidence="6">
    <location>
        <begin position="70"/>
        <end position="92"/>
    </location>
</feature>
<dbReference type="EMBL" id="JAPFFJ010000004">
    <property type="protein sequence ID" value="KAJ6429980.1"/>
    <property type="molecule type" value="Genomic_DNA"/>
</dbReference>
<dbReference type="Pfam" id="PF00892">
    <property type="entry name" value="EamA"/>
    <property type="match status" value="1"/>
</dbReference>
<proteinExistence type="inferred from homology"/>
<organism evidence="8 9">
    <name type="scientific">Salix udensis</name>
    <dbReference type="NCBI Taxonomy" id="889485"/>
    <lineage>
        <taxon>Eukaryota</taxon>
        <taxon>Viridiplantae</taxon>
        <taxon>Streptophyta</taxon>
        <taxon>Embryophyta</taxon>
        <taxon>Tracheophyta</taxon>
        <taxon>Spermatophyta</taxon>
        <taxon>Magnoliopsida</taxon>
        <taxon>eudicotyledons</taxon>
        <taxon>Gunneridae</taxon>
        <taxon>Pentapetalae</taxon>
        <taxon>rosids</taxon>
        <taxon>fabids</taxon>
        <taxon>Malpighiales</taxon>
        <taxon>Salicaceae</taxon>
        <taxon>Saliceae</taxon>
        <taxon>Salix</taxon>
    </lineage>
</organism>
<sequence>MGLKAAVPFVGMVMAECAQVGLMILSKAAMSDGMTSFIFVLYSNALASLILLPSSFFLHRSERPPLTCPILCGFFLLGLFGMLAQIFGYAGIYLSSATLATAMLNLIPGFTFILAVAFRFSSPLDFAHSLNLISMTHDQLLK</sequence>
<dbReference type="InterPro" id="IPR000620">
    <property type="entry name" value="EamA_dom"/>
</dbReference>
<feature type="transmembrane region" description="Helical" evidence="6">
    <location>
        <begin position="98"/>
        <end position="118"/>
    </location>
</feature>
<feature type="transmembrane region" description="Helical" evidence="6">
    <location>
        <begin position="7"/>
        <end position="25"/>
    </location>
</feature>
<evidence type="ECO:0000256" key="5">
    <source>
        <dbReference type="ARBA" id="ARBA00023136"/>
    </source>
</evidence>
<comment type="subcellular location">
    <subcellularLocation>
        <location evidence="1 6">Membrane</location>
        <topology evidence="1 6">Multi-pass membrane protein</topology>
    </subcellularLocation>
</comment>
<evidence type="ECO:0000256" key="1">
    <source>
        <dbReference type="ARBA" id="ARBA00004141"/>
    </source>
</evidence>
<evidence type="ECO:0000259" key="7">
    <source>
        <dbReference type="Pfam" id="PF00892"/>
    </source>
</evidence>
<gene>
    <name evidence="8" type="ORF">OIU84_021401</name>
</gene>
<dbReference type="AlphaFoldDB" id="A0AAD6KUT6"/>
<dbReference type="GO" id="GO:0022857">
    <property type="term" value="F:transmembrane transporter activity"/>
    <property type="evidence" value="ECO:0007669"/>
    <property type="project" value="InterPro"/>
</dbReference>
<feature type="domain" description="EamA" evidence="7">
    <location>
        <begin position="23"/>
        <end position="118"/>
    </location>
</feature>
<dbReference type="GO" id="GO:0016020">
    <property type="term" value="C:membrane"/>
    <property type="evidence" value="ECO:0007669"/>
    <property type="project" value="UniProtKB-SubCell"/>
</dbReference>
<accession>A0AAD6KUT6</accession>
<protein>
    <recommendedName>
        <fullName evidence="6">WAT1-related protein</fullName>
    </recommendedName>
</protein>
<dbReference type="Proteomes" id="UP001162972">
    <property type="component" value="Chromosome 8"/>
</dbReference>
<keyword evidence="4 6" id="KW-1133">Transmembrane helix</keyword>
<keyword evidence="3 6" id="KW-0812">Transmembrane</keyword>
<feature type="transmembrane region" description="Helical" evidence="6">
    <location>
        <begin position="37"/>
        <end position="58"/>
    </location>
</feature>
<reference evidence="8 9" key="1">
    <citation type="journal article" date="2023" name="Int. J. Mol. Sci.">
        <title>De Novo Assembly and Annotation of 11 Diverse Shrub Willow (Salix) Genomes Reveals Novel Gene Organization in Sex-Linked Regions.</title>
        <authorList>
            <person name="Hyden B."/>
            <person name="Feng K."/>
            <person name="Yates T.B."/>
            <person name="Jawdy S."/>
            <person name="Cereghino C."/>
            <person name="Smart L.B."/>
            <person name="Muchero W."/>
        </authorList>
    </citation>
    <scope>NUCLEOTIDE SEQUENCE [LARGE SCALE GENOMIC DNA]</scope>
    <source>
        <tissue evidence="8">Shoot tip</tissue>
    </source>
</reference>